<evidence type="ECO:0008006" key="6">
    <source>
        <dbReference type="Google" id="ProtNLM"/>
    </source>
</evidence>
<evidence type="ECO:0000256" key="3">
    <source>
        <dbReference type="SAM" id="Phobius"/>
    </source>
</evidence>
<evidence type="ECO:0000256" key="2">
    <source>
        <dbReference type="SAM" id="MobiDB-lite"/>
    </source>
</evidence>
<name>A0A1K2IBH3_9FLAO</name>
<protein>
    <recommendedName>
        <fullName evidence="6">TonB family C-terminal domain-containing protein</fullName>
    </recommendedName>
</protein>
<feature type="compositionally biased region" description="Basic and acidic residues" evidence="2">
    <location>
        <begin position="112"/>
        <end position="125"/>
    </location>
</feature>
<keyword evidence="1" id="KW-0175">Coiled coil</keyword>
<gene>
    <name evidence="4" type="ORF">SAMN05428642_101466</name>
</gene>
<evidence type="ECO:0000313" key="5">
    <source>
        <dbReference type="Proteomes" id="UP000182544"/>
    </source>
</evidence>
<reference evidence="4 5" key="1">
    <citation type="submission" date="2016-10" db="EMBL/GenBank/DDBJ databases">
        <authorList>
            <person name="de Groot N.N."/>
        </authorList>
    </citation>
    <scope>NUCLEOTIDE SEQUENCE [LARGE SCALE GENOMIC DNA]</scope>
    <source>
        <strain evidence="4 5">DSM 18180</strain>
    </source>
</reference>
<organism evidence="4 5">
    <name type="scientific">Flaviramulus basaltis</name>
    <dbReference type="NCBI Taxonomy" id="369401"/>
    <lineage>
        <taxon>Bacteria</taxon>
        <taxon>Pseudomonadati</taxon>
        <taxon>Bacteroidota</taxon>
        <taxon>Flavobacteriia</taxon>
        <taxon>Flavobacteriales</taxon>
        <taxon>Flavobacteriaceae</taxon>
        <taxon>Flaviramulus</taxon>
    </lineage>
</organism>
<dbReference type="AlphaFoldDB" id="A0A1K2IBH3"/>
<evidence type="ECO:0000256" key="1">
    <source>
        <dbReference type="SAM" id="Coils"/>
    </source>
</evidence>
<feature type="transmembrane region" description="Helical" evidence="3">
    <location>
        <begin position="9"/>
        <end position="29"/>
    </location>
</feature>
<accession>A0A1K2IBH3</accession>
<dbReference type="RefSeq" id="WP_072400143.1">
    <property type="nucleotide sequence ID" value="NZ_FPKV01000001.1"/>
</dbReference>
<dbReference type="STRING" id="369401.SAMN05428642_101466"/>
<evidence type="ECO:0000313" key="4">
    <source>
        <dbReference type="EMBL" id="SFZ89626.1"/>
    </source>
</evidence>
<dbReference type="EMBL" id="FPKV01000001">
    <property type="protein sequence ID" value="SFZ89626.1"/>
    <property type="molecule type" value="Genomic_DNA"/>
</dbReference>
<dbReference type="Proteomes" id="UP000182544">
    <property type="component" value="Unassembled WGS sequence"/>
</dbReference>
<proteinExistence type="predicted"/>
<keyword evidence="3" id="KW-0812">Transmembrane</keyword>
<sequence>MNFTNQHKALLITFFLSGTVVLSVFNFGLKKQSEIASESYYEIEPEKELTKEEIKVLEALESLNNAKAETNDAFNETQKSKQFAQAYKTIAPPEDYVPKSSSVSDGPNTAKRNYDDTEDSKLNDDELTKFSKVNELLKKQRSGGNNSKSTISFSLKNRTKVYIPIPVYLCEFDGKITVNITVNSDGNVTDAYVNSSSTSDNECLIEHALEYAKQSLFSTDASKETQIGTITFYFIGKQ</sequence>
<feature type="compositionally biased region" description="Polar residues" evidence="2">
    <location>
        <begin position="99"/>
        <end position="111"/>
    </location>
</feature>
<keyword evidence="5" id="KW-1185">Reference proteome</keyword>
<feature type="coiled-coil region" evidence="1">
    <location>
        <begin position="49"/>
        <end position="80"/>
    </location>
</feature>
<keyword evidence="3" id="KW-0472">Membrane</keyword>
<keyword evidence="3" id="KW-1133">Transmembrane helix</keyword>
<feature type="region of interest" description="Disordered" evidence="2">
    <location>
        <begin position="93"/>
        <end position="125"/>
    </location>
</feature>